<dbReference type="NCBIfam" id="NF040941">
    <property type="entry name" value="GGGWT_bact"/>
    <property type="match status" value="1"/>
</dbReference>
<comment type="subcellular location">
    <subcellularLocation>
        <location evidence="1">Secreted</location>
    </subcellularLocation>
</comment>
<dbReference type="InterPro" id="IPR037579">
    <property type="entry name" value="FIB_ANG-like"/>
</dbReference>
<dbReference type="Pfam" id="PF00147">
    <property type="entry name" value="Fibrinogen_C"/>
    <property type="match status" value="1"/>
</dbReference>
<dbReference type="SMART" id="SM00186">
    <property type="entry name" value="FBG"/>
    <property type="match status" value="1"/>
</dbReference>
<dbReference type="InterPro" id="IPR014716">
    <property type="entry name" value="Fibrinogen_a/b/g_C_1"/>
</dbReference>
<feature type="chain" id="PRO_5018131734" evidence="5">
    <location>
        <begin position="23"/>
        <end position="250"/>
    </location>
</feature>
<evidence type="ECO:0000256" key="2">
    <source>
        <dbReference type="ARBA" id="ARBA00022525"/>
    </source>
</evidence>
<dbReference type="GeneID" id="103383500"/>
<dbReference type="GO" id="GO:0042730">
    <property type="term" value="P:fibrinolysis"/>
    <property type="evidence" value="ECO:0007669"/>
    <property type="project" value="TreeGrafter"/>
</dbReference>
<keyword evidence="8" id="KW-1185">Reference proteome</keyword>
<feature type="signal peptide" evidence="5">
    <location>
        <begin position="1"/>
        <end position="22"/>
    </location>
</feature>
<keyword evidence="5" id="KW-0732">Signal</keyword>
<dbReference type="GO" id="GO:0034116">
    <property type="term" value="P:positive regulation of heterotypic cell-cell adhesion"/>
    <property type="evidence" value="ECO:0007669"/>
    <property type="project" value="TreeGrafter"/>
</dbReference>
<dbReference type="OrthoDB" id="7735550at2759"/>
<dbReference type="GO" id="GO:0005201">
    <property type="term" value="F:extracellular matrix structural constituent"/>
    <property type="evidence" value="ECO:0007669"/>
    <property type="project" value="TreeGrafter"/>
</dbReference>
<dbReference type="GO" id="GO:0072377">
    <property type="term" value="P:blood coagulation, common pathway"/>
    <property type="evidence" value="ECO:0007669"/>
    <property type="project" value="TreeGrafter"/>
</dbReference>
<dbReference type="InterPro" id="IPR036056">
    <property type="entry name" value="Fibrinogen-like_C"/>
</dbReference>
<reference evidence="7 8" key="1">
    <citation type="journal article" date="2014" name="Nat. Genet.">
        <title>Whole-genome sequence of a flatfish provides insights into ZW sex chromosome evolution and adaptation to a benthic lifestyle.</title>
        <authorList>
            <person name="Chen S."/>
            <person name="Zhang G."/>
            <person name="Shao C."/>
            <person name="Huang Q."/>
            <person name="Liu G."/>
            <person name="Zhang P."/>
            <person name="Song W."/>
            <person name="An N."/>
            <person name="Chalopin D."/>
            <person name="Volff J.N."/>
            <person name="Hong Y."/>
            <person name="Li Q."/>
            <person name="Sha Z."/>
            <person name="Zhou H."/>
            <person name="Xie M."/>
            <person name="Yu Q."/>
            <person name="Liu Y."/>
            <person name="Xiang H."/>
            <person name="Wang N."/>
            <person name="Wu K."/>
            <person name="Yang C."/>
            <person name="Zhou Q."/>
            <person name="Liao X."/>
            <person name="Yang L."/>
            <person name="Hu Q."/>
            <person name="Zhang J."/>
            <person name="Meng L."/>
            <person name="Jin L."/>
            <person name="Tian Y."/>
            <person name="Lian J."/>
            <person name="Yang J."/>
            <person name="Miao G."/>
            <person name="Liu S."/>
            <person name="Liang Z."/>
            <person name="Yan F."/>
            <person name="Li Y."/>
            <person name="Sun B."/>
            <person name="Zhang H."/>
            <person name="Zhang J."/>
            <person name="Zhu Y."/>
            <person name="Du M."/>
            <person name="Zhao Y."/>
            <person name="Schartl M."/>
            <person name="Tang Q."/>
            <person name="Wang J."/>
        </authorList>
    </citation>
    <scope>NUCLEOTIDE SEQUENCE</scope>
</reference>
<dbReference type="Ensembl" id="ENSCSET00000004007.1">
    <property type="protein sequence ID" value="ENSCSEP00000003958.1"/>
    <property type="gene ID" value="ENSCSEG00000002584.1"/>
</dbReference>
<evidence type="ECO:0000259" key="6">
    <source>
        <dbReference type="PROSITE" id="PS51406"/>
    </source>
</evidence>
<evidence type="ECO:0000256" key="1">
    <source>
        <dbReference type="ARBA" id="ARBA00004613"/>
    </source>
</evidence>
<dbReference type="GeneTree" id="ENSGT00940000154615"/>
<reference evidence="7" key="2">
    <citation type="submission" date="2025-08" db="UniProtKB">
        <authorList>
            <consortium name="Ensembl"/>
        </authorList>
    </citation>
    <scope>IDENTIFICATION</scope>
</reference>
<accession>A0A3P8UL93</accession>
<dbReference type="FunFam" id="3.90.215.10:FF:000001">
    <property type="entry name" value="Tenascin isoform 1"/>
    <property type="match status" value="1"/>
</dbReference>
<dbReference type="STRING" id="244447.ENSCSEP00000003958"/>
<dbReference type="PANTHER" id="PTHR47221">
    <property type="entry name" value="FIBRINOGEN ALPHA CHAIN"/>
    <property type="match status" value="1"/>
</dbReference>
<reference evidence="7" key="3">
    <citation type="submission" date="2025-09" db="UniProtKB">
        <authorList>
            <consortium name="Ensembl"/>
        </authorList>
    </citation>
    <scope>IDENTIFICATION</scope>
</reference>
<dbReference type="AlphaFoldDB" id="A0A3P8UL93"/>
<evidence type="ECO:0000256" key="4">
    <source>
        <dbReference type="ARBA" id="ARBA00023180"/>
    </source>
</evidence>
<dbReference type="KEGG" id="csem:103383500"/>
<dbReference type="GO" id="GO:0070527">
    <property type="term" value="P:platelet aggregation"/>
    <property type="evidence" value="ECO:0007669"/>
    <property type="project" value="TreeGrafter"/>
</dbReference>
<protein>
    <submittedName>
        <fullName evidence="7">Microfibril associated protein 4</fullName>
    </submittedName>
</protein>
<dbReference type="InterPro" id="IPR002181">
    <property type="entry name" value="Fibrinogen_a/b/g_C_dom"/>
</dbReference>
<dbReference type="CDD" id="cd00087">
    <property type="entry name" value="FReD"/>
    <property type="match status" value="1"/>
</dbReference>
<evidence type="ECO:0000313" key="7">
    <source>
        <dbReference type="Ensembl" id="ENSCSEP00000003958.1"/>
    </source>
</evidence>
<name>A0A3P8UL93_CYNSE</name>
<evidence type="ECO:0000256" key="3">
    <source>
        <dbReference type="ARBA" id="ARBA00023157"/>
    </source>
</evidence>
<dbReference type="Proteomes" id="UP000265120">
    <property type="component" value="Chromosome 9"/>
</dbReference>
<dbReference type="Gene3D" id="3.90.215.10">
    <property type="entry name" value="Gamma Fibrinogen, chain A, domain 1"/>
    <property type="match status" value="1"/>
</dbReference>
<dbReference type="InParanoid" id="A0A3P8UL93"/>
<dbReference type="PROSITE" id="PS51406">
    <property type="entry name" value="FIBRINOGEN_C_2"/>
    <property type="match status" value="1"/>
</dbReference>
<keyword evidence="4" id="KW-0325">Glycoprotein</keyword>
<feature type="domain" description="Fibrinogen C-terminal" evidence="6">
    <location>
        <begin position="23"/>
        <end position="243"/>
    </location>
</feature>
<keyword evidence="3" id="KW-1015">Disulfide bond</keyword>
<dbReference type="GO" id="GO:0005577">
    <property type="term" value="C:fibrinogen complex"/>
    <property type="evidence" value="ECO:0007669"/>
    <property type="project" value="TreeGrafter"/>
</dbReference>
<dbReference type="SUPFAM" id="SSF56496">
    <property type="entry name" value="Fibrinogen C-terminal domain-like"/>
    <property type="match status" value="1"/>
</dbReference>
<dbReference type="OMA" id="NPNGMYA"/>
<organism evidence="7 8">
    <name type="scientific">Cynoglossus semilaevis</name>
    <name type="common">Tongue sole</name>
    <dbReference type="NCBI Taxonomy" id="244447"/>
    <lineage>
        <taxon>Eukaryota</taxon>
        <taxon>Metazoa</taxon>
        <taxon>Chordata</taxon>
        <taxon>Craniata</taxon>
        <taxon>Vertebrata</taxon>
        <taxon>Euteleostomi</taxon>
        <taxon>Actinopterygii</taxon>
        <taxon>Neopterygii</taxon>
        <taxon>Teleostei</taxon>
        <taxon>Neoteleostei</taxon>
        <taxon>Acanthomorphata</taxon>
        <taxon>Carangaria</taxon>
        <taxon>Pleuronectiformes</taxon>
        <taxon>Pleuronectoidei</taxon>
        <taxon>Cynoglossidae</taxon>
        <taxon>Cynoglossinae</taxon>
        <taxon>Cynoglossus</taxon>
    </lineage>
</organism>
<sequence length="250" mass="28078">MVKVILSTALLTFVTFVTFVNCHSNLILPIDCGDIYTNDNTSTSGVYTIFPGGPTAPLHVYCDMDTDGGRWTVFQRRMDGSENFFRPWKDYKGGFGNVAAEYWLGLENIFLLTLRKSNELRVDMETWDGETAAALYSSFLVDSENSGYQLHLGQFTGGGAGDSFTSHNLKKFTTYDRDQDSWSQNCAVHYMGGFWYNECHILNPNGLYGPSSAIAYTSTNIVWTSWKGNLSLKTFTMKMRSASYCPCHMT</sequence>
<dbReference type="GO" id="GO:0030674">
    <property type="term" value="F:protein-macromolecule adaptor activity"/>
    <property type="evidence" value="ECO:0007669"/>
    <property type="project" value="TreeGrafter"/>
</dbReference>
<evidence type="ECO:0000256" key="5">
    <source>
        <dbReference type="SAM" id="SignalP"/>
    </source>
</evidence>
<dbReference type="RefSeq" id="XP_008314860.1">
    <property type="nucleotide sequence ID" value="XM_008316638.2"/>
</dbReference>
<evidence type="ECO:0000313" key="8">
    <source>
        <dbReference type="Proteomes" id="UP000265120"/>
    </source>
</evidence>
<proteinExistence type="predicted"/>
<keyword evidence="2" id="KW-0964">Secreted</keyword>
<dbReference type="PANTHER" id="PTHR47221:SF5">
    <property type="entry name" value="FIBRINOGEN C-TERMINAL DOMAIN-CONTAINING PROTEIN"/>
    <property type="match status" value="1"/>
</dbReference>